<organism evidence="2 3">
    <name type="scientific">Engystomops pustulosus</name>
    <name type="common">Tungara frog</name>
    <name type="synonym">Physalaemus pustulosus</name>
    <dbReference type="NCBI Taxonomy" id="76066"/>
    <lineage>
        <taxon>Eukaryota</taxon>
        <taxon>Metazoa</taxon>
        <taxon>Chordata</taxon>
        <taxon>Craniata</taxon>
        <taxon>Vertebrata</taxon>
        <taxon>Euteleostomi</taxon>
        <taxon>Amphibia</taxon>
        <taxon>Batrachia</taxon>
        <taxon>Anura</taxon>
        <taxon>Neobatrachia</taxon>
        <taxon>Hyloidea</taxon>
        <taxon>Leptodactylidae</taxon>
        <taxon>Leiuperinae</taxon>
        <taxon>Engystomops</taxon>
    </lineage>
</organism>
<feature type="region of interest" description="Disordered" evidence="1">
    <location>
        <begin position="88"/>
        <end position="114"/>
    </location>
</feature>
<feature type="region of interest" description="Disordered" evidence="1">
    <location>
        <begin position="1"/>
        <end position="58"/>
    </location>
</feature>
<name>A0AAV6YZI1_ENGPU</name>
<evidence type="ECO:0000313" key="3">
    <source>
        <dbReference type="Proteomes" id="UP000824782"/>
    </source>
</evidence>
<sequence>AIPVPKRPASSTFGSQDVGFSSRTPTPEKGPRKRASSENEKLQYRTPPSSYKAEPLAILIPATPSDKGHFASSLDTSLDGRKDFCESLNGDSLTTTTDSHGRSQAERSPDSCAVNGTFLQNDSLEFMGEGVPCAVHPSSFSADLHCAVEQAEEILGTEASDFTSGDQLGAFHSIPVDRAVAVECDEQVLGEFEEFSRRIYALNENMSSFRRPRKSSDK</sequence>
<comment type="caution">
    <text evidence="2">The sequence shown here is derived from an EMBL/GenBank/DDBJ whole genome shotgun (WGS) entry which is preliminary data.</text>
</comment>
<feature type="compositionally biased region" description="Basic and acidic residues" evidence="1">
    <location>
        <begin position="99"/>
        <end position="109"/>
    </location>
</feature>
<feature type="non-terminal residue" evidence="2">
    <location>
        <position position="1"/>
    </location>
</feature>
<feature type="compositionally biased region" description="Polar residues" evidence="1">
    <location>
        <begin position="89"/>
        <end position="98"/>
    </location>
</feature>
<evidence type="ECO:0000313" key="2">
    <source>
        <dbReference type="EMBL" id="KAG8539173.1"/>
    </source>
</evidence>
<dbReference type="Proteomes" id="UP000824782">
    <property type="component" value="Unassembled WGS sequence"/>
</dbReference>
<protein>
    <submittedName>
        <fullName evidence="2">Uncharacterized protein</fullName>
    </submittedName>
</protein>
<accession>A0AAV6YZI1</accession>
<reference evidence="2" key="1">
    <citation type="thesis" date="2020" institute="ProQuest LLC" country="789 East Eisenhower Parkway, Ann Arbor, MI, USA">
        <title>Comparative Genomics and Chromosome Evolution.</title>
        <authorList>
            <person name="Mudd A.B."/>
        </authorList>
    </citation>
    <scope>NUCLEOTIDE SEQUENCE</scope>
    <source>
        <strain evidence="2">237g6f4</strain>
        <tissue evidence="2">Blood</tissue>
    </source>
</reference>
<gene>
    <name evidence="2" type="ORF">GDO81_021291</name>
</gene>
<feature type="compositionally biased region" description="Polar residues" evidence="1">
    <location>
        <begin position="9"/>
        <end position="25"/>
    </location>
</feature>
<evidence type="ECO:0000256" key="1">
    <source>
        <dbReference type="SAM" id="MobiDB-lite"/>
    </source>
</evidence>
<proteinExistence type="predicted"/>
<dbReference type="EMBL" id="WNYA01015900">
    <property type="protein sequence ID" value="KAG8539173.1"/>
    <property type="molecule type" value="Genomic_DNA"/>
</dbReference>
<dbReference type="AlphaFoldDB" id="A0AAV6YZI1"/>
<keyword evidence="3" id="KW-1185">Reference proteome</keyword>